<gene>
    <name evidence="2" type="ORF">PR048_006610</name>
</gene>
<evidence type="ECO:0000256" key="1">
    <source>
        <dbReference type="SAM" id="MobiDB-lite"/>
    </source>
</evidence>
<dbReference type="EMBL" id="JARBHB010000002">
    <property type="protein sequence ID" value="KAJ8894002.1"/>
    <property type="molecule type" value="Genomic_DNA"/>
</dbReference>
<name>A0ABQ9IBF3_9NEOP</name>
<sequence>MASLATLSVSWVIPERRGTTAAICESASASLCAVKSGTDVRDCGLDAFFVPNWVERVETDDCNNEIGVQQEGGKTSGARHYSANQMLNGAAVVQWLGRSPPTSAIRVRYPVGSLLDLWGSCRTMQLAGGFSRNSPVSSTLIFQRHPILGSHFTSCLGMTGTYGSQLESPSLGECSFVLGSLPTRRRMHDVITGSGNVPVQSSKYPTRCDETLPPVQATKTQFTLLSSKRPTWMPGRLQQRLKLREYDFVSGMYEIPEQAEHRETSTLCGQPGKSKYDRSRSPKFVKRNMKHVWRKIRISPFVMLDEENFMVMGSNLLPALRCSILSSLTLIGSQDHAVKSRAGPSIIISGRYEESSIRIVPAGKLNSRLDITDKYCTYQLDGDPSLGSEVAPRKEIYRCSMVMLGGMEVSNVRLVEAERDGNSLQGAVMVEWWKGEKYVLVSRQK</sequence>
<comment type="caution">
    <text evidence="2">The sequence shown here is derived from an EMBL/GenBank/DDBJ whole genome shotgun (WGS) entry which is preliminary data.</text>
</comment>
<reference evidence="2 3" key="1">
    <citation type="submission" date="2023-02" db="EMBL/GenBank/DDBJ databases">
        <title>LHISI_Scaffold_Assembly.</title>
        <authorList>
            <person name="Stuart O.P."/>
            <person name="Cleave R."/>
            <person name="Magrath M.J.L."/>
            <person name="Mikheyev A.S."/>
        </authorList>
    </citation>
    <scope>NUCLEOTIDE SEQUENCE [LARGE SCALE GENOMIC DNA]</scope>
    <source>
        <strain evidence="2">Daus_M_001</strain>
        <tissue evidence="2">Leg muscle</tissue>
    </source>
</reference>
<evidence type="ECO:0000313" key="2">
    <source>
        <dbReference type="EMBL" id="KAJ8894002.1"/>
    </source>
</evidence>
<feature type="region of interest" description="Disordered" evidence="1">
    <location>
        <begin position="260"/>
        <end position="280"/>
    </location>
</feature>
<protein>
    <submittedName>
        <fullName evidence="2">Uncharacterized protein</fullName>
    </submittedName>
</protein>
<keyword evidence="3" id="KW-1185">Reference proteome</keyword>
<dbReference type="Proteomes" id="UP001159363">
    <property type="component" value="Chromosome 2"/>
</dbReference>
<accession>A0ABQ9IBF3</accession>
<organism evidence="2 3">
    <name type="scientific">Dryococelus australis</name>
    <dbReference type="NCBI Taxonomy" id="614101"/>
    <lineage>
        <taxon>Eukaryota</taxon>
        <taxon>Metazoa</taxon>
        <taxon>Ecdysozoa</taxon>
        <taxon>Arthropoda</taxon>
        <taxon>Hexapoda</taxon>
        <taxon>Insecta</taxon>
        <taxon>Pterygota</taxon>
        <taxon>Neoptera</taxon>
        <taxon>Polyneoptera</taxon>
        <taxon>Phasmatodea</taxon>
        <taxon>Verophasmatodea</taxon>
        <taxon>Anareolatae</taxon>
        <taxon>Phasmatidae</taxon>
        <taxon>Eurycanthinae</taxon>
        <taxon>Dryococelus</taxon>
    </lineage>
</organism>
<proteinExistence type="predicted"/>
<evidence type="ECO:0000313" key="3">
    <source>
        <dbReference type="Proteomes" id="UP001159363"/>
    </source>
</evidence>